<dbReference type="GO" id="GO:0043005">
    <property type="term" value="C:neuron projection"/>
    <property type="evidence" value="ECO:0007669"/>
    <property type="project" value="UniProtKB-ARBA"/>
</dbReference>
<evidence type="ECO:0000256" key="14">
    <source>
        <dbReference type="SAM" id="Phobius"/>
    </source>
</evidence>
<evidence type="ECO:0000259" key="15">
    <source>
        <dbReference type="PROSITE" id="PS50011"/>
    </source>
</evidence>
<dbReference type="InterPro" id="IPR028082">
    <property type="entry name" value="Peripla_BP_I"/>
</dbReference>
<dbReference type="GO" id="GO:0004672">
    <property type="term" value="F:protein kinase activity"/>
    <property type="evidence" value="ECO:0007669"/>
    <property type="project" value="InterPro"/>
</dbReference>
<evidence type="ECO:0000256" key="1">
    <source>
        <dbReference type="ARBA" id="ARBA00001436"/>
    </source>
</evidence>
<dbReference type="GO" id="GO:0009582">
    <property type="term" value="P:detection of abiotic stimulus"/>
    <property type="evidence" value="ECO:0007669"/>
    <property type="project" value="UniProtKB-ARBA"/>
</dbReference>
<dbReference type="OrthoDB" id="1890790at2759"/>
<evidence type="ECO:0000313" key="18">
    <source>
        <dbReference type="Proteomes" id="UP000031036"/>
    </source>
</evidence>
<keyword evidence="6" id="KW-0460">Magnesium</keyword>
<keyword evidence="7 14" id="KW-1133">Transmembrane helix</keyword>
<dbReference type="Pfam" id="PF01094">
    <property type="entry name" value="ANF_receptor"/>
    <property type="match status" value="1"/>
</dbReference>
<evidence type="ECO:0000259" key="16">
    <source>
        <dbReference type="PROSITE" id="PS50125"/>
    </source>
</evidence>
<keyword evidence="12" id="KW-0141">cGMP biosynthesis</keyword>
<dbReference type="Pfam" id="PF07714">
    <property type="entry name" value="PK_Tyr_Ser-Thr"/>
    <property type="match status" value="1"/>
</dbReference>
<dbReference type="PROSITE" id="PS50011">
    <property type="entry name" value="PROTEIN_KINASE_DOM"/>
    <property type="match status" value="1"/>
</dbReference>
<dbReference type="GO" id="GO:0007168">
    <property type="term" value="P:receptor guanylyl cyclase signaling pathway"/>
    <property type="evidence" value="ECO:0007669"/>
    <property type="project" value="TreeGrafter"/>
</dbReference>
<keyword evidence="9 14" id="KW-0472">Membrane</keyword>
<dbReference type="InterPro" id="IPR029787">
    <property type="entry name" value="Nucleotide_cyclase"/>
</dbReference>
<dbReference type="FunFam" id="3.30.70.1230:FF:000035">
    <property type="entry name" value="Guanylate cyclase"/>
    <property type="match status" value="1"/>
</dbReference>
<sequence length="1049" mass="117326">MPNGATFVQSALSDIAQQNATPDYAFSVQSDSTKGCGQGINVGDGAALATQLYYTKGIKALFGPICYGDLSITNQLVDEWNVVEFSFWWDLYSEQPNSVVEMSTTSSVNIALNLVALFHAMNWDQVALIWSTAIFTESGNSWGRMHSIRRIFNQNGIILLLDVPLDASSNTPAIIAEKLVVLKKSARIFVPLIGYTLLDYTSFMQAVRMAQMDSSEYVVVLTVLAHSGKFVPPWITQDNLVNHTIKWLYDNTVIVLNDYYQASAINSIKSRLPNNADSMQILAYLQIYESVWLYATHLQRIARETANANIYQNSTALVDSMKNLQTEGPFGPIVFNEDVVRLSPFSVKCVQKNLNYPVSFLAINYSDECPSSTGDSAKCTTLRAMVTNDSIPLVARAPTDAPACGFNGELCDQTGTILIIAAILVAVLLIVAGFIIFRKLKSGETAQMPWAIPNRLVKFVDLEAPTSLMSIHSLQQHMESKAKIRDLLRSRQLATIEQGYVIVESFVLKERLVFDKADMLLLYQMKQAVHDNINPFIGISFDKMPQFIAIWKHCFRGTLADLIFGGVRGNDPNRKLDSEDGPAFDQNFKSAFVRDIVRGLDFLHSSQIGYHGALTPSQCLIDSHWILKISGFGLSRMMFKWKNNGAITTGDGLAFIPNSELHYYAPEVRRRMKSLKKYSAMLPAKQGQAADMYAFGMILYEIVFRRKSVYIDDSDKESLMNDDEPGLFCEAAEALIPIYPSMPNCDDIHPDLVGLMHKCWNGIAEQRPDATLARKITDATMKMTGSLVDQMLKNMEQYTNNLENLVKERTSQLEEAQQHAERLLLELLPKSVADELKVGRRVDAKNFKSATILYSDIVGFTSLCSESQPLEVVTLLSGVFKRFDMIISMHKCYKVETIGDAYMVTSGVPIPSRHNHVRDIASVAIMMRDFLFEYEIPHRRGQKLHCRWGFNTGPVFAGVVGLSAPRYCVFGATVTLASKMENSGVPDRIQMTLKSYQLLSARFPEYQCSPRGGVRIEGIGTLLTYWLEGCEELLKSDRSVRTEEDINGE</sequence>
<feature type="transmembrane region" description="Helical" evidence="14">
    <location>
        <begin position="417"/>
        <end position="437"/>
    </location>
</feature>
<dbReference type="SMART" id="SM00044">
    <property type="entry name" value="CYCc"/>
    <property type="match status" value="1"/>
</dbReference>
<dbReference type="GO" id="GO:0001653">
    <property type="term" value="F:peptide receptor activity"/>
    <property type="evidence" value="ECO:0007669"/>
    <property type="project" value="TreeGrafter"/>
</dbReference>
<dbReference type="Pfam" id="PF00211">
    <property type="entry name" value="Guanylate_cyc"/>
    <property type="match status" value="1"/>
</dbReference>
<dbReference type="Gene3D" id="3.40.50.2300">
    <property type="match status" value="2"/>
</dbReference>
<dbReference type="CDD" id="cd07302">
    <property type="entry name" value="CHD"/>
    <property type="match status" value="1"/>
</dbReference>
<dbReference type="EMBL" id="JPKZ01003105">
    <property type="protein sequence ID" value="KHN73536.1"/>
    <property type="molecule type" value="Genomic_DNA"/>
</dbReference>
<reference evidence="17 18" key="1">
    <citation type="submission" date="2014-11" db="EMBL/GenBank/DDBJ databases">
        <title>Genetic blueprint of the zoonotic pathogen Toxocara canis.</title>
        <authorList>
            <person name="Zhu X.-Q."/>
            <person name="Korhonen P.K."/>
            <person name="Cai H."/>
            <person name="Young N.D."/>
            <person name="Nejsum P."/>
            <person name="von Samson-Himmelstjerna G."/>
            <person name="Boag P.R."/>
            <person name="Tan P."/>
            <person name="Li Q."/>
            <person name="Min J."/>
            <person name="Yang Y."/>
            <person name="Wang X."/>
            <person name="Fang X."/>
            <person name="Hall R.S."/>
            <person name="Hofmann A."/>
            <person name="Sternberg P.W."/>
            <person name="Jex A.R."/>
            <person name="Gasser R.B."/>
        </authorList>
    </citation>
    <scope>NUCLEOTIDE SEQUENCE [LARGE SCALE GENOMIC DNA]</scope>
    <source>
        <strain evidence="17">PN_DK_2014</strain>
    </source>
</reference>
<dbReference type="SUPFAM" id="SSF56112">
    <property type="entry name" value="Protein kinase-like (PK-like)"/>
    <property type="match status" value="1"/>
</dbReference>
<dbReference type="InterPro" id="IPR001245">
    <property type="entry name" value="Ser-Thr/Tyr_kinase_cat_dom"/>
</dbReference>
<dbReference type="PANTHER" id="PTHR11920">
    <property type="entry name" value="GUANYLYL CYCLASE"/>
    <property type="match status" value="1"/>
</dbReference>
<evidence type="ECO:0000256" key="4">
    <source>
        <dbReference type="ARBA" id="ARBA00022692"/>
    </source>
</evidence>
<evidence type="ECO:0000256" key="8">
    <source>
        <dbReference type="ARBA" id="ARBA00023134"/>
    </source>
</evidence>
<dbReference type="Gene3D" id="3.30.70.1230">
    <property type="entry name" value="Nucleotide cyclase"/>
    <property type="match status" value="1"/>
</dbReference>
<keyword evidence="5" id="KW-0547">Nucleotide-binding</keyword>
<organism evidence="17 18">
    <name type="scientific">Toxocara canis</name>
    <name type="common">Canine roundworm</name>
    <dbReference type="NCBI Taxonomy" id="6265"/>
    <lineage>
        <taxon>Eukaryota</taxon>
        <taxon>Metazoa</taxon>
        <taxon>Ecdysozoa</taxon>
        <taxon>Nematoda</taxon>
        <taxon>Chromadorea</taxon>
        <taxon>Rhabditida</taxon>
        <taxon>Spirurina</taxon>
        <taxon>Ascaridomorpha</taxon>
        <taxon>Ascaridoidea</taxon>
        <taxon>Toxocaridae</taxon>
        <taxon>Toxocara</taxon>
    </lineage>
</organism>
<dbReference type="EC" id="4.6.1.2" evidence="3"/>
<evidence type="ECO:0000256" key="9">
    <source>
        <dbReference type="ARBA" id="ARBA00023136"/>
    </source>
</evidence>
<accession>A0A0B2UR99</accession>
<dbReference type="SMART" id="SM00220">
    <property type="entry name" value="S_TKc"/>
    <property type="match status" value="1"/>
</dbReference>
<dbReference type="PROSITE" id="PS50125">
    <property type="entry name" value="GUANYLATE_CYCLASE_2"/>
    <property type="match status" value="1"/>
</dbReference>
<keyword evidence="10" id="KW-0325">Glycoprotein</keyword>
<keyword evidence="17" id="KW-0675">Receptor</keyword>
<dbReference type="InterPro" id="IPR000719">
    <property type="entry name" value="Prot_kinase_dom"/>
</dbReference>
<keyword evidence="13" id="KW-0175">Coiled coil</keyword>
<dbReference type="GO" id="GO:0035556">
    <property type="term" value="P:intracellular signal transduction"/>
    <property type="evidence" value="ECO:0007669"/>
    <property type="project" value="InterPro"/>
</dbReference>
<dbReference type="PANTHER" id="PTHR11920:SF485">
    <property type="entry name" value="RECEPTOR-TYPE GUANYLATE CYCLASE DAF-11"/>
    <property type="match status" value="1"/>
</dbReference>
<evidence type="ECO:0000256" key="5">
    <source>
        <dbReference type="ARBA" id="ARBA00022741"/>
    </source>
</evidence>
<dbReference type="GO" id="GO:0005524">
    <property type="term" value="F:ATP binding"/>
    <property type="evidence" value="ECO:0007669"/>
    <property type="project" value="InterPro"/>
</dbReference>
<dbReference type="GO" id="GO:0004383">
    <property type="term" value="F:guanylate cyclase activity"/>
    <property type="evidence" value="ECO:0007669"/>
    <property type="project" value="UniProtKB-EC"/>
</dbReference>
<evidence type="ECO:0000256" key="7">
    <source>
        <dbReference type="ARBA" id="ARBA00022989"/>
    </source>
</evidence>
<evidence type="ECO:0000256" key="10">
    <source>
        <dbReference type="ARBA" id="ARBA00023180"/>
    </source>
</evidence>
<keyword evidence="8" id="KW-0342">GTP-binding</keyword>
<evidence type="ECO:0000256" key="13">
    <source>
        <dbReference type="SAM" id="Coils"/>
    </source>
</evidence>
<dbReference type="OMA" id="FTEDHTP"/>
<dbReference type="AlphaFoldDB" id="A0A0B2UR99"/>
<gene>
    <name evidence="17" type="primary">gcy-1</name>
    <name evidence="17" type="ORF">Tcan_11732</name>
</gene>
<dbReference type="InterPro" id="IPR050401">
    <property type="entry name" value="Cyclic_nucleotide_synthase"/>
</dbReference>
<dbReference type="GO" id="GO:0005886">
    <property type="term" value="C:plasma membrane"/>
    <property type="evidence" value="ECO:0007669"/>
    <property type="project" value="TreeGrafter"/>
</dbReference>
<dbReference type="GO" id="GO:0004016">
    <property type="term" value="F:adenylate cyclase activity"/>
    <property type="evidence" value="ECO:0007669"/>
    <property type="project" value="TreeGrafter"/>
</dbReference>
<dbReference type="SUPFAM" id="SSF53822">
    <property type="entry name" value="Periplasmic binding protein-like I"/>
    <property type="match status" value="1"/>
</dbReference>
<dbReference type="GO" id="GO:0009581">
    <property type="term" value="P:detection of external stimulus"/>
    <property type="evidence" value="ECO:0007669"/>
    <property type="project" value="UniProtKB-ARBA"/>
</dbReference>
<evidence type="ECO:0000313" key="17">
    <source>
        <dbReference type="EMBL" id="KHN73536.1"/>
    </source>
</evidence>
<evidence type="ECO:0000256" key="2">
    <source>
        <dbReference type="ARBA" id="ARBA00004167"/>
    </source>
</evidence>
<feature type="coiled-coil region" evidence="13">
    <location>
        <begin position="788"/>
        <end position="826"/>
    </location>
</feature>
<dbReference type="STRING" id="6265.A0A0B2UR99"/>
<dbReference type="GO" id="GO:0005525">
    <property type="term" value="F:GTP binding"/>
    <property type="evidence" value="ECO:0007669"/>
    <property type="project" value="UniProtKB-KW"/>
</dbReference>
<feature type="domain" description="Protein kinase" evidence="15">
    <location>
        <begin position="434"/>
        <end position="781"/>
    </location>
</feature>
<name>A0A0B2UR99_TOXCA</name>
<comment type="subcellular location">
    <subcellularLocation>
        <location evidence="2">Membrane</location>
        <topology evidence="2">Single-pass membrane protein</topology>
    </subcellularLocation>
</comment>
<dbReference type="SUPFAM" id="SSF55073">
    <property type="entry name" value="Nucleotide cyclase"/>
    <property type="match status" value="1"/>
</dbReference>
<dbReference type="Proteomes" id="UP000031036">
    <property type="component" value="Unassembled WGS sequence"/>
</dbReference>
<feature type="domain" description="Guanylate cyclase" evidence="16">
    <location>
        <begin position="851"/>
        <end position="981"/>
    </location>
</feature>
<dbReference type="GO" id="GO:0009266">
    <property type="term" value="P:response to temperature stimulus"/>
    <property type="evidence" value="ECO:0007669"/>
    <property type="project" value="UniProtKB-ARBA"/>
</dbReference>
<keyword evidence="4 14" id="KW-0812">Transmembrane</keyword>
<evidence type="ECO:0000256" key="12">
    <source>
        <dbReference type="ARBA" id="ARBA00023293"/>
    </source>
</evidence>
<protein>
    <recommendedName>
        <fullName evidence="3">guanylate cyclase</fullName>
        <ecNumber evidence="3">4.6.1.2</ecNumber>
    </recommendedName>
</protein>
<keyword evidence="18" id="KW-1185">Reference proteome</keyword>
<evidence type="ECO:0000256" key="3">
    <source>
        <dbReference type="ARBA" id="ARBA00012202"/>
    </source>
</evidence>
<keyword evidence="11" id="KW-0456">Lyase</keyword>
<comment type="catalytic activity">
    <reaction evidence="1">
        <text>GTP = 3',5'-cyclic GMP + diphosphate</text>
        <dbReference type="Rhea" id="RHEA:13665"/>
        <dbReference type="ChEBI" id="CHEBI:33019"/>
        <dbReference type="ChEBI" id="CHEBI:37565"/>
        <dbReference type="ChEBI" id="CHEBI:57746"/>
        <dbReference type="EC" id="4.6.1.2"/>
    </reaction>
</comment>
<evidence type="ECO:0000256" key="11">
    <source>
        <dbReference type="ARBA" id="ARBA00023239"/>
    </source>
</evidence>
<evidence type="ECO:0000256" key="6">
    <source>
        <dbReference type="ARBA" id="ARBA00022842"/>
    </source>
</evidence>
<dbReference type="InterPro" id="IPR011009">
    <property type="entry name" value="Kinase-like_dom_sf"/>
</dbReference>
<dbReference type="GO" id="GO:0042330">
    <property type="term" value="P:taxis"/>
    <property type="evidence" value="ECO:0007669"/>
    <property type="project" value="UniProtKB-ARBA"/>
</dbReference>
<dbReference type="InterPro" id="IPR001828">
    <property type="entry name" value="ANF_lig-bd_rcpt"/>
</dbReference>
<dbReference type="Gene3D" id="1.10.510.10">
    <property type="entry name" value="Transferase(Phosphotransferase) domain 1"/>
    <property type="match status" value="1"/>
</dbReference>
<dbReference type="InterPro" id="IPR001054">
    <property type="entry name" value="A/G_cyclase"/>
</dbReference>
<comment type="caution">
    <text evidence="17">The sequence shown here is derived from an EMBL/GenBank/DDBJ whole genome shotgun (WGS) entry which is preliminary data.</text>
</comment>
<proteinExistence type="predicted"/>